<organism evidence="3 4">
    <name type="scientific">Candidatus Phycorickettsia trachydisci</name>
    <dbReference type="NCBI Taxonomy" id="2115978"/>
    <lineage>
        <taxon>Bacteria</taxon>
        <taxon>Pseudomonadati</taxon>
        <taxon>Pseudomonadota</taxon>
        <taxon>Alphaproteobacteria</taxon>
        <taxon>Rickettsiales</taxon>
        <taxon>Rickettsiaceae</taxon>
        <taxon>Candidatus Phycorickettsia</taxon>
    </lineage>
</organism>
<dbReference type="Gene3D" id="3.40.710.10">
    <property type="entry name" value="DD-peptidase/beta-lactamase superfamily"/>
    <property type="match status" value="1"/>
</dbReference>
<dbReference type="KEGG" id="ptc:phytr_870"/>
<dbReference type="GO" id="GO:0000270">
    <property type="term" value="P:peptidoglycan metabolic process"/>
    <property type="evidence" value="ECO:0007669"/>
    <property type="project" value="TreeGrafter"/>
</dbReference>
<keyword evidence="3" id="KW-0645">Protease</keyword>
<accession>A0A2P1P701</accession>
<dbReference type="Pfam" id="PF02113">
    <property type="entry name" value="Peptidase_S13"/>
    <property type="match status" value="1"/>
</dbReference>
<evidence type="ECO:0000313" key="4">
    <source>
        <dbReference type="Proteomes" id="UP000241762"/>
    </source>
</evidence>
<dbReference type="InterPro" id="IPR000667">
    <property type="entry name" value="Peptidase_S13"/>
</dbReference>
<evidence type="ECO:0000256" key="2">
    <source>
        <dbReference type="ARBA" id="ARBA00022801"/>
    </source>
</evidence>
<reference evidence="3 4" key="1">
    <citation type="submission" date="2018-03" db="EMBL/GenBank/DDBJ databases">
        <title>A gene transfer event suggests a long-term partnership between eustigmatophyte algae and a novel lineage of endosymbiotic bacteria.</title>
        <authorList>
            <person name="Yurchenko T."/>
            <person name="Sevcikova T."/>
            <person name="Pribyl P."/>
            <person name="El Karkouri K."/>
            <person name="Klimes V."/>
            <person name="Amaral R."/>
            <person name="Zbrankova V."/>
            <person name="Kim E."/>
            <person name="Raoult D."/>
            <person name="Santos L.M.A."/>
            <person name="Elias M."/>
        </authorList>
    </citation>
    <scope>NUCLEOTIDE SEQUENCE [LARGE SCALE GENOMIC DNA]</scope>
    <source>
        <strain evidence="3">CCALA 838</strain>
    </source>
</reference>
<dbReference type="EMBL" id="CP027845">
    <property type="protein sequence ID" value="AVP87049.1"/>
    <property type="molecule type" value="Genomic_DNA"/>
</dbReference>
<evidence type="ECO:0000313" key="3">
    <source>
        <dbReference type="EMBL" id="AVP87049.1"/>
    </source>
</evidence>
<dbReference type="RefSeq" id="WP_106873927.1">
    <property type="nucleotide sequence ID" value="NZ_CP027845.1"/>
</dbReference>
<name>A0A2P1P701_9RICK</name>
<dbReference type="GO" id="GO:0006508">
    <property type="term" value="P:proteolysis"/>
    <property type="evidence" value="ECO:0007669"/>
    <property type="project" value="InterPro"/>
</dbReference>
<comment type="similarity">
    <text evidence="1">Belongs to the peptidase S13 family.</text>
</comment>
<keyword evidence="2" id="KW-0378">Hydrolase</keyword>
<proteinExistence type="inferred from homology"/>
<dbReference type="Proteomes" id="UP000241762">
    <property type="component" value="Chromosome"/>
</dbReference>
<dbReference type="AlphaFoldDB" id="A0A2P1P701"/>
<dbReference type="NCBIfam" id="TIGR00666">
    <property type="entry name" value="PBP4"/>
    <property type="match status" value="1"/>
</dbReference>
<dbReference type="OrthoDB" id="5372081at2"/>
<keyword evidence="4" id="KW-1185">Reference proteome</keyword>
<dbReference type="Gene3D" id="3.50.80.20">
    <property type="entry name" value="D-Ala-D-Ala carboxypeptidase C, peptidase S13"/>
    <property type="match status" value="1"/>
</dbReference>
<sequence length="416" mass="46868">MRILILFLLLTSCSPRLYNQKPAFYSYIIGYTKGNRITTEHASKVYATPASCQKVITALVALKELGPDYRYKTRLFSSNNDIVIVFSGDPTLTTNDLALLLAPLENKQIKGKIILDASVFQASPYSPHMMIDDIGKKYAPPVWSINIDHNLINFKVVPSTVFNPLIVSDAKYKIISNITSSDKASSVKSSWNQGRFYLKGNININEVHKFQVAPEQIQPFIIQKIQKLLDGLGIKGKIQISTKTFNYGKLINQIDSEPLVEILKPALKQSDNLVFDSLYLTMLRINQWQDGDSAIKKLIKKHYNLDFKDSTILDGSGLSRYNQVQPYQLFELLKRGYQVPDFIDLLPYPGEEQSTLARRLNLPADLKAKTGNMKGLSCLCGYSKSKTFVIMTNSFAPPSNDMFGVIDNFLSLRLNN</sequence>
<dbReference type="PANTHER" id="PTHR30023:SF0">
    <property type="entry name" value="PENICILLIN-SENSITIVE CARBOXYPEPTIDASE A"/>
    <property type="match status" value="1"/>
</dbReference>
<gene>
    <name evidence="3" type="ORF">phytr_870</name>
</gene>
<dbReference type="InterPro" id="IPR012338">
    <property type="entry name" value="Beta-lactam/transpept-like"/>
</dbReference>
<protein>
    <submittedName>
        <fullName evidence="3">D-alanyl-D-alanine carboxypeptidase</fullName>
    </submittedName>
</protein>
<dbReference type="GO" id="GO:0004185">
    <property type="term" value="F:serine-type carboxypeptidase activity"/>
    <property type="evidence" value="ECO:0007669"/>
    <property type="project" value="InterPro"/>
</dbReference>
<dbReference type="PRINTS" id="PR00922">
    <property type="entry name" value="DADACBPTASE3"/>
</dbReference>
<dbReference type="PANTHER" id="PTHR30023">
    <property type="entry name" value="D-ALANYL-D-ALANINE CARBOXYPEPTIDASE"/>
    <property type="match status" value="1"/>
</dbReference>
<keyword evidence="3" id="KW-0121">Carboxypeptidase</keyword>
<dbReference type="SUPFAM" id="SSF56601">
    <property type="entry name" value="beta-lactamase/transpeptidase-like"/>
    <property type="match status" value="1"/>
</dbReference>
<evidence type="ECO:0000256" key="1">
    <source>
        <dbReference type="ARBA" id="ARBA00006096"/>
    </source>
</evidence>